<evidence type="ECO:0000313" key="23">
    <source>
        <dbReference type="EMBL" id="KKW37034.1"/>
    </source>
</evidence>
<evidence type="ECO:0000256" key="18">
    <source>
        <dbReference type="ARBA" id="ARBA00048002"/>
    </source>
</evidence>
<evidence type="ECO:0000256" key="19">
    <source>
        <dbReference type="ARBA" id="ARBA00048894"/>
    </source>
</evidence>
<protein>
    <recommendedName>
        <fullName evidence="12">Oxidized purine nucleoside triphosphate hydrolase</fullName>
        <ecNumber evidence="11">3.6.1.56</ecNumber>
    </recommendedName>
    <alternativeName>
        <fullName evidence="16">2-hydroxy-dATP diphosphatase</fullName>
    </alternativeName>
    <alternativeName>
        <fullName evidence="15">7,8-dihydro-8-oxoguanine triphosphatase</fullName>
    </alternativeName>
    <alternativeName>
        <fullName evidence="14">8-oxo-dGTPase</fullName>
    </alternativeName>
    <alternativeName>
        <fullName evidence="17">Methylated purine nucleoside triphosphate hydrolase</fullName>
    </alternativeName>
    <alternativeName>
        <fullName evidence="13">Nucleoside diphosphate-linked moiety X motif 1</fullName>
    </alternativeName>
</protein>
<reference evidence="23 24" key="1">
    <citation type="journal article" date="2015" name="Nature">
        <title>rRNA introns, odd ribosomes, and small enigmatic genomes across a large radiation of phyla.</title>
        <authorList>
            <person name="Brown C.T."/>
            <person name="Hug L.A."/>
            <person name="Thomas B.C."/>
            <person name="Sharon I."/>
            <person name="Castelle C.J."/>
            <person name="Singh A."/>
            <person name="Wilkins M.J."/>
            <person name="Williams K.H."/>
            <person name="Banfield J.F."/>
        </authorList>
    </citation>
    <scope>NUCLEOTIDE SEQUENCE [LARGE SCALE GENOMIC DNA]</scope>
</reference>
<dbReference type="GO" id="GO:0005737">
    <property type="term" value="C:cytoplasm"/>
    <property type="evidence" value="ECO:0007669"/>
    <property type="project" value="TreeGrafter"/>
</dbReference>
<dbReference type="GO" id="GO:0008828">
    <property type="term" value="F:dATP diphosphatase activity"/>
    <property type="evidence" value="ECO:0007669"/>
    <property type="project" value="UniProtKB-EC"/>
</dbReference>
<evidence type="ECO:0000256" key="7">
    <source>
        <dbReference type="ARBA" id="ARBA00024448"/>
    </source>
</evidence>
<evidence type="ECO:0000256" key="8">
    <source>
        <dbReference type="ARBA" id="ARBA00024459"/>
    </source>
</evidence>
<dbReference type="InterPro" id="IPR000086">
    <property type="entry name" value="NUDIX_hydrolase_dom"/>
</dbReference>
<dbReference type="PANTHER" id="PTHR43758:SF2">
    <property type="entry name" value="OXIDIZED PURINE NUCLEOSIDE TRIPHOSPHATE HYDROLASE"/>
    <property type="match status" value="1"/>
</dbReference>
<dbReference type="GO" id="GO:0008413">
    <property type="term" value="F:8-oxo-7,8-dihydroguanosine triphosphate pyrophosphatase activity"/>
    <property type="evidence" value="ECO:0007669"/>
    <property type="project" value="InterPro"/>
</dbReference>
<evidence type="ECO:0000313" key="24">
    <source>
        <dbReference type="Proteomes" id="UP000034290"/>
    </source>
</evidence>
<comment type="subunit">
    <text evidence="3">Monomer.</text>
</comment>
<dbReference type="InterPro" id="IPR003563">
    <property type="entry name" value="8ODP"/>
</dbReference>
<accession>A0A0G2AVU6</accession>
<dbReference type="Pfam" id="PF00293">
    <property type="entry name" value="NUDIX"/>
    <property type="match status" value="1"/>
</dbReference>
<evidence type="ECO:0000256" key="16">
    <source>
        <dbReference type="ARBA" id="ARBA00031927"/>
    </source>
</evidence>
<evidence type="ECO:0000256" key="4">
    <source>
        <dbReference type="ARBA" id="ARBA00022723"/>
    </source>
</evidence>
<evidence type="ECO:0000256" key="20">
    <source>
        <dbReference type="ARBA" id="ARBA00049032"/>
    </source>
</evidence>
<comment type="catalytic activity">
    <reaction evidence="20">
        <text>N(6)-methyl-dATP + H2O = N(6)-methyl-dAMP + diphosphate + H(+)</text>
        <dbReference type="Rhea" id="RHEA:67604"/>
        <dbReference type="ChEBI" id="CHEBI:15377"/>
        <dbReference type="ChEBI" id="CHEBI:15378"/>
        <dbReference type="ChEBI" id="CHEBI:33019"/>
        <dbReference type="ChEBI" id="CHEBI:169976"/>
        <dbReference type="ChEBI" id="CHEBI:172872"/>
    </reaction>
    <physiologicalReaction direction="left-to-right" evidence="20">
        <dbReference type="Rhea" id="RHEA:67605"/>
    </physiologicalReaction>
</comment>
<name>A0A0G2AVU6_9BACT</name>
<comment type="catalytic activity">
    <reaction evidence="8">
        <text>2-oxo-dATP + H2O = 2-oxo-dAMP + diphosphate + H(+)</text>
        <dbReference type="Rhea" id="RHEA:31583"/>
        <dbReference type="ChEBI" id="CHEBI:15377"/>
        <dbReference type="ChEBI" id="CHEBI:15378"/>
        <dbReference type="ChEBI" id="CHEBI:33019"/>
        <dbReference type="ChEBI" id="CHEBI:63212"/>
        <dbReference type="ChEBI" id="CHEBI:77897"/>
        <dbReference type="EC" id="3.6.1.56"/>
    </reaction>
    <physiologicalReaction direction="left-to-right" evidence="8">
        <dbReference type="Rhea" id="RHEA:31584"/>
    </physiologicalReaction>
</comment>
<dbReference type="CDD" id="cd03427">
    <property type="entry name" value="NUDIX_MTH1_Nudt1"/>
    <property type="match status" value="1"/>
</dbReference>
<dbReference type="Gene3D" id="3.90.79.10">
    <property type="entry name" value="Nucleoside Triphosphate Pyrophosphohydrolase"/>
    <property type="match status" value="1"/>
</dbReference>
<comment type="catalytic activity">
    <reaction evidence="19">
        <text>O(6)-methyl-dGTP + H2O = O(6)-methyl-dGMP + diphosphate + H(+)</text>
        <dbReference type="Rhea" id="RHEA:67600"/>
        <dbReference type="ChEBI" id="CHEBI:15377"/>
        <dbReference type="ChEBI" id="CHEBI:15378"/>
        <dbReference type="ChEBI" id="CHEBI:33019"/>
        <dbReference type="ChEBI" id="CHEBI:169974"/>
        <dbReference type="ChEBI" id="CHEBI:169975"/>
    </reaction>
    <physiologicalReaction direction="left-to-right" evidence="19">
        <dbReference type="Rhea" id="RHEA:67601"/>
    </physiologicalReaction>
</comment>
<evidence type="ECO:0000256" key="12">
    <source>
        <dbReference type="ARBA" id="ARBA00026218"/>
    </source>
</evidence>
<dbReference type="InterPro" id="IPR015797">
    <property type="entry name" value="NUDIX_hydrolase-like_dom_sf"/>
</dbReference>
<dbReference type="AlphaFoldDB" id="A0A0G2AVU6"/>
<evidence type="ECO:0000256" key="21">
    <source>
        <dbReference type="ARBA" id="ARBA00053094"/>
    </source>
</evidence>
<comment type="catalytic activity">
    <reaction evidence="7">
        <text>8-oxo-dATP + H2O = 8-oxo-dAMP + diphosphate + H(+)</text>
        <dbReference type="Rhea" id="RHEA:65396"/>
        <dbReference type="ChEBI" id="CHEBI:15377"/>
        <dbReference type="ChEBI" id="CHEBI:15378"/>
        <dbReference type="ChEBI" id="CHEBI:33019"/>
        <dbReference type="ChEBI" id="CHEBI:71361"/>
        <dbReference type="ChEBI" id="CHEBI:172871"/>
    </reaction>
    <physiologicalReaction direction="left-to-right" evidence="7">
        <dbReference type="Rhea" id="RHEA:65397"/>
    </physiologicalReaction>
</comment>
<comment type="similarity">
    <text evidence="2">Belongs to the Nudix hydrolase family.</text>
</comment>
<evidence type="ECO:0000256" key="10">
    <source>
        <dbReference type="ARBA" id="ARBA00024596"/>
    </source>
</evidence>
<evidence type="ECO:0000256" key="15">
    <source>
        <dbReference type="ARBA" id="ARBA00030682"/>
    </source>
</evidence>
<keyword evidence="4" id="KW-0479">Metal-binding</keyword>
<evidence type="ECO:0000256" key="2">
    <source>
        <dbReference type="ARBA" id="ARBA00005582"/>
    </source>
</evidence>
<keyword evidence="6" id="KW-0460">Magnesium</keyword>
<evidence type="ECO:0000256" key="3">
    <source>
        <dbReference type="ARBA" id="ARBA00011245"/>
    </source>
</evidence>
<dbReference type="SUPFAM" id="SSF55811">
    <property type="entry name" value="Nudix"/>
    <property type="match status" value="1"/>
</dbReference>
<organism evidence="23 24">
    <name type="scientific">Candidatus Giovannonibacteria bacterium GW2011_GWA2_53_7</name>
    <dbReference type="NCBI Taxonomy" id="1618650"/>
    <lineage>
        <taxon>Bacteria</taxon>
        <taxon>Candidatus Giovannoniibacteriota</taxon>
    </lineage>
</organism>
<feature type="domain" description="Nudix hydrolase" evidence="22">
    <location>
        <begin position="6"/>
        <end position="138"/>
    </location>
</feature>
<comment type="cofactor">
    <cofactor evidence="1">
        <name>Mg(2+)</name>
        <dbReference type="ChEBI" id="CHEBI:18420"/>
    </cofactor>
</comment>
<proteinExistence type="inferred from homology"/>
<dbReference type="PRINTS" id="PR01403">
    <property type="entry name" value="8OXTPHPHTASE"/>
</dbReference>
<dbReference type="EC" id="3.6.1.56" evidence="11"/>
<dbReference type="Proteomes" id="UP000034290">
    <property type="component" value="Unassembled WGS sequence"/>
</dbReference>
<comment type="catalytic activity">
    <reaction evidence="10">
        <text>2-oxo-ATP + H2O = 2-oxo-AMP + diphosphate + H(+)</text>
        <dbReference type="Rhea" id="RHEA:67392"/>
        <dbReference type="ChEBI" id="CHEBI:15377"/>
        <dbReference type="ChEBI" id="CHEBI:15378"/>
        <dbReference type="ChEBI" id="CHEBI:33019"/>
        <dbReference type="ChEBI" id="CHEBI:71395"/>
        <dbReference type="ChEBI" id="CHEBI:172878"/>
    </reaction>
    <physiologicalReaction direction="left-to-right" evidence="10">
        <dbReference type="Rhea" id="RHEA:67393"/>
    </physiologicalReaction>
</comment>
<dbReference type="EMBL" id="LCRM01000006">
    <property type="protein sequence ID" value="KKW37034.1"/>
    <property type="molecule type" value="Genomic_DNA"/>
</dbReference>
<evidence type="ECO:0000256" key="17">
    <source>
        <dbReference type="ARBA" id="ARBA00032071"/>
    </source>
</evidence>
<keyword evidence="5 23" id="KW-0378">Hydrolase</keyword>
<evidence type="ECO:0000256" key="9">
    <source>
        <dbReference type="ARBA" id="ARBA00024486"/>
    </source>
</evidence>
<sequence length="170" mass="19038">MNEEKVLFTATVCFPLRGDEVLLARKTRKIGAGCWNGYGGGPEAGESLLCAAVRELFEESSLRALPEDLEKVAIMDFHNTKTDGNVFVARVHFYMVNKWEGVPIATEEMADPTWFKRDELPLLEMMPADRILIPPVFAGKKVIGTAHYGPFQKELIGEVSYSEVKEFPEV</sequence>
<comment type="catalytic activity">
    <reaction evidence="18">
        <text>N(6)-methyl-ATP + H2O = N(6)-methyl-AMP + diphosphate + H(+)</text>
        <dbReference type="Rhea" id="RHEA:67608"/>
        <dbReference type="ChEBI" id="CHEBI:15377"/>
        <dbReference type="ChEBI" id="CHEBI:15378"/>
        <dbReference type="ChEBI" id="CHEBI:33019"/>
        <dbReference type="ChEBI" id="CHEBI:144842"/>
        <dbReference type="ChEBI" id="CHEBI:172873"/>
    </reaction>
    <physiologicalReaction direction="left-to-right" evidence="18">
        <dbReference type="Rhea" id="RHEA:67609"/>
    </physiologicalReaction>
</comment>
<evidence type="ECO:0000256" key="13">
    <source>
        <dbReference type="ARBA" id="ARBA00029673"/>
    </source>
</evidence>
<dbReference type="GO" id="GO:0046872">
    <property type="term" value="F:metal ion binding"/>
    <property type="evidence" value="ECO:0007669"/>
    <property type="project" value="UniProtKB-KW"/>
</dbReference>
<dbReference type="PROSITE" id="PS51462">
    <property type="entry name" value="NUDIX"/>
    <property type="match status" value="1"/>
</dbReference>
<comment type="catalytic activity">
    <reaction evidence="9">
        <text>8-oxo-dGTP + H2O = 8-oxo-dGMP + diphosphate + H(+)</text>
        <dbReference type="Rhea" id="RHEA:31575"/>
        <dbReference type="ChEBI" id="CHEBI:15377"/>
        <dbReference type="ChEBI" id="CHEBI:15378"/>
        <dbReference type="ChEBI" id="CHEBI:33019"/>
        <dbReference type="ChEBI" id="CHEBI:63224"/>
        <dbReference type="ChEBI" id="CHEBI:77896"/>
    </reaction>
    <physiologicalReaction direction="left-to-right" evidence="9">
        <dbReference type="Rhea" id="RHEA:31576"/>
    </physiologicalReaction>
</comment>
<dbReference type="GO" id="GO:0042262">
    <property type="term" value="P:DNA protection"/>
    <property type="evidence" value="ECO:0007669"/>
    <property type="project" value="InterPro"/>
</dbReference>
<evidence type="ECO:0000256" key="6">
    <source>
        <dbReference type="ARBA" id="ARBA00022842"/>
    </source>
</evidence>
<gene>
    <name evidence="23" type="ORF">UY81_C0006G0008</name>
</gene>
<comment type="function">
    <text evidence="21">Oxidized purine nucleoside triphosphate hydrolase which is a prominent sanitizer of the oxidized nucleotide pool. Catalyzes the hydrolysis of 2-oxo-dATP (2-hydroxy-dATP) into 2-oxo-dAMP. Also has a significant hydrolase activity toward 2-oxo-ATP, 8-oxo-dGTP and 8-oxo-dATP. Through the hydrolysis of oxidized purine nucleoside triphosphates, prevents their incorporation into DNA and the subsequent transversions A:T to C:G and G:C to T:A. Also catalyzes the hydrolysis of methylated purine nucleoside triphosphate preventing their integration into DNA. Through this antimutagenic activity protects cells from oxidative stress.</text>
</comment>
<dbReference type="PANTHER" id="PTHR43758">
    <property type="entry name" value="7,8-DIHYDRO-8-OXOGUANINE TRIPHOSPHATASE"/>
    <property type="match status" value="1"/>
</dbReference>
<evidence type="ECO:0000256" key="1">
    <source>
        <dbReference type="ARBA" id="ARBA00001946"/>
    </source>
</evidence>
<evidence type="ECO:0000256" key="5">
    <source>
        <dbReference type="ARBA" id="ARBA00022801"/>
    </source>
</evidence>
<evidence type="ECO:0000256" key="14">
    <source>
        <dbReference type="ARBA" id="ARBA00030634"/>
    </source>
</evidence>
<evidence type="ECO:0000256" key="11">
    <source>
        <dbReference type="ARBA" id="ARBA00026103"/>
    </source>
</evidence>
<comment type="caution">
    <text evidence="23">The sequence shown here is derived from an EMBL/GenBank/DDBJ whole genome shotgun (WGS) entry which is preliminary data.</text>
</comment>
<evidence type="ECO:0000259" key="22">
    <source>
        <dbReference type="PROSITE" id="PS51462"/>
    </source>
</evidence>